<keyword evidence="1" id="KW-0472">Membrane</keyword>
<accession>A0A0G0BLR1</accession>
<evidence type="ECO:0000313" key="3">
    <source>
        <dbReference type="Proteomes" id="UP000034803"/>
    </source>
</evidence>
<keyword evidence="1" id="KW-0812">Transmembrane</keyword>
<protein>
    <submittedName>
        <fullName evidence="2">Uncharacterized protein</fullName>
    </submittedName>
</protein>
<keyword evidence="1" id="KW-1133">Transmembrane helix</keyword>
<comment type="caution">
    <text evidence="2">The sequence shown here is derived from an EMBL/GenBank/DDBJ whole genome shotgun (WGS) entry which is preliminary data.</text>
</comment>
<dbReference type="AlphaFoldDB" id="A0A0G0BLR1"/>
<evidence type="ECO:0000256" key="1">
    <source>
        <dbReference type="SAM" id="Phobius"/>
    </source>
</evidence>
<proteinExistence type="predicted"/>
<sequence length="93" mass="11256">MIKKKNYNKDFYYFLYITFAVLIILLSIFNLQNISQKKNKVLGATTVISKIELENEKFFWEEFQKINPTYIDGWIELGRLDKVKEIDPNYFIY</sequence>
<reference evidence="2 3" key="1">
    <citation type="journal article" date="2015" name="Nature">
        <title>rRNA introns, odd ribosomes, and small enigmatic genomes across a large radiation of phyla.</title>
        <authorList>
            <person name="Brown C.T."/>
            <person name="Hug L.A."/>
            <person name="Thomas B.C."/>
            <person name="Sharon I."/>
            <person name="Castelle C.J."/>
            <person name="Singh A."/>
            <person name="Wilkins M.J."/>
            <person name="Williams K.H."/>
            <person name="Banfield J.F."/>
        </authorList>
    </citation>
    <scope>NUCLEOTIDE SEQUENCE [LARGE SCALE GENOMIC DNA]</scope>
</reference>
<dbReference type="EMBL" id="LBOI01000003">
    <property type="protein sequence ID" value="KKP31992.1"/>
    <property type="molecule type" value="Genomic_DNA"/>
</dbReference>
<gene>
    <name evidence="2" type="ORF">UR21_C0003G0025</name>
</gene>
<evidence type="ECO:0000313" key="2">
    <source>
        <dbReference type="EMBL" id="KKP31992.1"/>
    </source>
</evidence>
<feature type="transmembrane region" description="Helical" evidence="1">
    <location>
        <begin position="12"/>
        <end position="31"/>
    </location>
</feature>
<name>A0A0G0BLR1_9BACT</name>
<dbReference type="Proteomes" id="UP000034803">
    <property type="component" value="Unassembled WGS sequence"/>
</dbReference>
<organism evidence="2 3">
    <name type="scientific">Candidatus Woesebacteria bacterium GW2011_GWC2_31_9</name>
    <dbReference type="NCBI Taxonomy" id="1618586"/>
    <lineage>
        <taxon>Bacteria</taxon>
        <taxon>Candidatus Woeseibacteriota</taxon>
    </lineage>
</organism>